<feature type="region of interest" description="Disordered" evidence="1">
    <location>
        <begin position="196"/>
        <end position="215"/>
    </location>
</feature>
<evidence type="ECO:0000313" key="3">
    <source>
        <dbReference type="EMBL" id="OCK78492.1"/>
    </source>
</evidence>
<evidence type="ECO:0000256" key="2">
    <source>
        <dbReference type="SAM" id="Phobius"/>
    </source>
</evidence>
<gene>
    <name evidence="3" type="ORF">K432DRAFT_427244</name>
</gene>
<evidence type="ECO:0000313" key="4">
    <source>
        <dbReference type="Proteomes" id="UP000250266"/>
    </source>
</evidence>
<protein>
    <submittedName>
        <fullName evidence="3">Uncharacterized protein</fullName>
    </submittedName>
</protein>
<keyword evidence="2" id="KW-0472">Membrane</keyword>
<dbReference type="EMBL" id="KV745056">
    <property type="protein sequence ID" value="OCK78492.1"/>
    <property type="molecule type" value="Genomic_DNA"/>
</dbReference>
<feature type="transmembrane region" description="Helical" evidence="2">
    <location>
        <begin position="32"/>
        <end position="53"/>
    </location>
</feature>
<dbReference type="Proteomes" id="UP000250266">
    <property type="component" value="Unassembled WGS sequence"/>
</dbReference>
<feature type="region of interest" description="Disordered" evidence="1">
    <location>
        <begin position="266"/>
        <end position="432"/>
    </location>
</feature>
<sequence>MRIPVISEWKAPMARRGDTPDSNNSSTQSTTVVVVSVIVISIFVTLIVVFFIYRNFRAKRNTRGAGSGSSTKSKSKWTWRLRPRTGAYSSSLQGEQLGRGSRSGSLEREMAGSESNGAAAGVAGVDRNTSVRSVMTLPAYSSSVRENERVLAREGERAGIDIVVELPETVDEEEERREEEMESLYQIRLARRAEAREREERRRLRREARARGDSEALAELRRRAESAASETVSAALIAEHQSVNRERRVSSVQYADLGIARHDGTRLRANSTESDNRPLLDSAASIGGDSNRSRATSGRMLATHYRGPSASSVLSVSTRASDEFDFPPATRSGSGASGNDDFEFVSLTETRSRSASRGQGTPGIEIPPTHPPNYDDHDGWEEAPPYESPVSTRAPTLPTLERLPSIQVTEETPAGARSQTPQGEGREAGGGS</sequence>
<keyword evidence="2" id="KW-0812">Transmembrane</keyword>
<proteinExistence type="predicted"/>
<keyword evidence="2" id="KW-1133">Transmembrane helix</keyword>
<feature type="region of interest" description="Disordered" evidence="1">
    <location>
        <begin position="88"/>
        <end position="120"/>
    </location>
</feature>
<dbReference type="OrthoDB" id="5376312at2759"/>
<keyword evidence="4" id="KW-1185">Reference proteome</keyword>
<name>A0A8E2E6Y5_9PEZI</name>
<accession>A0A8E2E6Y5</accession>
<reference evidence="3 4" key="1">
    <citation type="journal article" date="2016" name="Nat. Commun.">
        <title>Ectomycorrhizal ecology is imprinted in the genome of the dominant symbiotic fungus Cenococcum geophilum.</title>
        <authorList>
            <consortium name="DOE Joint Genome Institute"/>
            <person name="Peter M."/>
            <person name="Kohler A."/>
            <person name="Ohm R.A."/>
            <person name="Kuo A."/>
            <person name="Krutzmann J."/>
            <person name="Morin E."/>
            <person name="Arend M."/>
            <person name="Barry K.W."/>
            <person name="Binder M."/>
            <person name="Choi C."/>
            <person name="Clum A."/>
            <person name="Copeland A."/>
            <person name="Grisel N."/>
            <person name="Haridas S."/>
            <person name="Kipfer T."/>
            <person name="LaButti K."/>
            <person name="Lindquist E."/>
            <person name="Lipzen A."/>
            <person name="Maire R."/>
            <person name="Meier B."/>
            <person name="Mihaltcheva S."/>
            <person name="Molinier V."/>
            <person name="Murat C."/>
            <person name="Poggeler S."/>
            <person name="Quandt C.A."/>
            <person name="Sperisen C."/>
            <person name="Tritt A."/>
            <person name="Tisserant E."/>
            <person name="Crous P.W."/>
            <person name="Henrissat B."/>
            <person name="Nehls U."/>
            <person name="Egli S."/>
            <person name="Spatafora J.W."/>
            <person name="Grigoriev I.V."/>
            <person name="Martin F.M."/>
        </authorList>
    </citation>
    <scope>NUCLEOTIDE SEQUENCE [LARGE SCALE GENOMIC DNA]</scope>
    <source>
        <strain evidence="3 4">CBS 459.81</strain>
    </source>
</reference>
<dbReference type="AlphaFoldDB" id="A0A8E2E6Y5"/>
<organism evidence="3 4">
    <name type="scientific">Lepidopterella palustris CBS 459.81</name>
    <dbReference type="NCBI Taxonomy" id="1314670"/>
    <lineage>
        <taxon>Eukaryota</taxon>
        <taxon>Fungi</taxon>
        <taxon>Dikarya</taxon>
        <taxon>Ascomycota</taxon>
        <taxon>Pezizomycotina</taxon>
        <taxon>Dothideomycetes</taxon>
        <taxon>Pleosporomycetidae</taxon>
        <taxon>Mytilinidiales</taxon>
        <taxon>Argynnaceae</taxon>
        <taxon>Lepidopterella</taxon>
    </lineage>
</organism>
<evidence type="ECO:0000256" key="1">
    <source>
        <dbReference type="SAM" id="MobiDB-lite"/>
    </source>
</evidence>
<feature type="compositionally biased region" description="Polar residues" evidence="1">
    <location>
        <begin position="347"/>
        <end position="359"/>
    </location>
</feature>
<feature type="compositionally biased region" description="Polar residues" evidence="1">
    <location>
        <begin position="309"/>
        <end position="319"/>
    </location>
</feature>